<dbReference type="EMBL" id="CM001487">
    <property type="protein sequence ID" value="EIM56406.1"/>
    <property type="molecule type" value="Genomic_DNA"/>
</dbReference>
<evidence type="ECO:0000313" key="4">
    <source>
        <dbReference type="Proteomes" id="UP000005753"/>
    </source>
</evidence>
<dbReference type="eggNOG" id="COG2755">
    <property type="taxonomic scope" value="Bacteria"/>
</dbReference>
<dbReference type="Gene3D" id="3.40.50.1110">
    <property type="entry name" value="SGNH hydrolase"/>
    <property type="match status" value="1"/>
</dbReference>
<dbReference type="AlphaFoldDB" id="I5ARI3"/>
<evidence type="ECO:0000256" key="1">
    <source>
        <dbReference type="SAM" id="MobiDB-lite"/>
    </source>
</evidence>
<evidence type="ECO:0000313" key="3">
    <source>
        <dbReference type="EMBL" id="EIM56406.1"/>
    </source>
</evidence>
<feature type="chain" id="PRO_5003699093" evidence="2">
    <location>
        <begin position="36"/>
        <end position="425"/>
    </location>
</feature>
<name>I5ARI3_EUBC6</name>
<keyword evidence="2" id="KW-0732">Signal</keyword>
<feature type="signal peptide" evidence="2">
    <location>
        <begin position="1"/>
        <end position="35"/>
    </location>
</feature>
<reference evidence="3 4" key="2">
    <citation type="submission" date="2012-02" db="EMBL/GenBank/DDBJ databases">
        <title>Improved High-Quality Draft sequence of Eubacterium cellulosolvens 6.</title>
        <authorList>
            <consortium name="US DOE Joint Genome Institute"/>
            <person name="Lucas S."/>
            <person name="Han J."/>
            <person name="Lapidus A."/>
            <person name="Cheng J.-F."/>
            <person name="Goodwin L."/>
            <person name="Pitluck S."/>
            <person name="Peters L."/>
            <person name="Mikhailova N."/>
            <person name="Gu W."/>
            <person name="Detter J.C."/>
            <person name="Han C."/>
            <person name="Tapia R."/>
            <person name="Land M."/>
            <person name="Hauser L."/>
            <person name="Kyrpides N."/>
            <person name="Ivanova N."/>
            <person name="Pagani I."/>
            <person name="Johnson E."/>
            <person name="Mukhopadhyay B."/>
            <person name="Anderson I."/>
            <person name="Woyke T."/>
        </authorList>
    </citation>
    <scope>NUCLEOTIDE SEQUENCE [LARGE SCALE GENOMIC DNA]</scope>
    <source>
        <strain evidence="3 4">6</strain>
    </source>
</reference>
<sequence length="425" mass="48447">MGDKRKRKKFSRRLALMLAVVCAAAGLMRPSTASADPAKMIFSGDSRTVGMNMYANTGNDNDEWVAKVGMGYSYFTNEAMPEIEAKLEQGAVVILNYGVNDIADIDLYVNTYNEKAEQWKSMGVRTYVVSVNPVDEAQCTTVKNSEIRKFNDKLRKSARNYTYIDTYSAIIDNYATVDGLHFDVATYQRIYDIIVQYVKGMSSAGGESGSGANTNATPTPTLTPTPKPEVEITGEFASVFDFDAYMKYNPELKAKFGMDKQAAYEDFVDNGMTMRRRASEEFDVCSYMNEYPELRRKYKGDVAEFYRDWMNEGKEAGRHGTGCDKMVDPLTEYNGVDYSAIYNYDYYVERYSYIKDRYAGDDEGALEQFVNYGIREGRQASEEFDVRAYRAYNEDLREEFQGNFTQYVEHYLISGINEHRRTTIG</sequence>
<organism evidence="3 4">
    <name type="scientific">Eubacterium cellulosolvens (strain ATCC 43171 / JCM 9499 / 6)</name>
    <name type="common">Cillobacterium cellulosolvens</name>
    <dbReference type="NCBI Taxonomy" id="633697"/>
    <lineage>
        <taxon>Bacteria</taxon>
        <taxon>Bacillati</taxon>
        <taxon>Bacillota</taxon>
        <taxon>Clostridia</taxon>
        <taxon>Eubacteriales</taxon>
        <taxon>Eubacteriaceae</taxon>
        <taxon>Eubacterium</taxon>
    </lineage>
</organism>
<protein>
    <submittedName>
        <fullName evidence="3">Lysophospholipase L1-like esterase</fullName>
    </submittedName>
</protein>
<evidence type="ECO:0000256" key="2">
    <source>
        <dbReference type="SAM" id="SignalP"/>
    </source>
</evidence>
<keyword evidence="4" id="KW-1185">Reference proteome</keyword>
<dbReference type="HOGENOM" id="CLU_645200_0_0_9"/>
<reference evidence="3 4" key="1">
    <citation type="submission" date="2010-08" db="EMBL/GenBank/DDBJ databases">
        <authorList>
            <consortium name="US DOE Joint Genome Institute (JGI-PGF)"/>
            <person name="Lucas S."/>
            <person name="Copeland A."/>
            <person name="Lapidus A."/>
            <person name="Cheng J.-F."/>
            <person name="Bruce D."/>
            <person name="Goodwin L."/>
            <person name="Pitluck S."/>
            <person name="Land M.L."/>
            <person name="Hauser L."/>
            <person name="Chang Y.-J."/>
            <person name="Anderson I.J."/>
            <person name="Johnson E."/>
            <person name="Mulhopadhyay B."/>
            <person name="Kyrpides N."/>
            <person name="Woyke T.J."/>
        </authorList>
    </citation>
    <scope>NUCLEOTIDE SEQUENCE [LARGE SCALE GENOMIC DNA]</scope>
    <source>
        <strain evidence="3 4">6</strain>
    </source>
</reference>
<gene>
    <name evidence="3" type="ORF">EubceDRAFT1_0564</name>
</gene>
<proteinExistence type="predicted"/>
<accession>I5ARI3</accession>
<dbReference type="SUPFAM" id="SSF52266">
    <property type="entry name" value="SGNH hydrolase"/>
    <property type="match status" value="1"/>
</dbReference>
<dbReference type="eggNOG" id="COG5549">
    <property type="taxonomic scope" value="Bacteria"/>
</dbReference>
<dbReference type="Proteomes" id="UP000005753">
    <property type="component" value="Chromosome"/>
</dbReference>
<dbReference type="InterPro" id="IPR036514">
    <property type="entry name" value="SGNH_hydro_sf"/>
</dbReference>
<dbReference type="STRING" id="633697.EubceDRAFT1_0564"/>
<feature type="region of interest" description="Disordered" evidence="1">
    <location>
        <begin position="206"/>
        <end position="228"/>
    </location>
</feature>